<dbReference type="InterPro" id="IPR025827">
    <property type="entry name" value="Zn_ribbon_recom_dom"/>
</dbReference>
<dbReference type="Pfam" id="PF13408">
    <property type="entry name" value="Zn_ribbon_recom"/>
    <property type="match status" value="1"/>
</dbReference>
<dbReference type="KEGG" id="gfe:Gferi_18110"/>
<dbReference type="Gene3D" id="3.90.1750.20">
    <property type="entry name" value="Putative Large Serine Recombinase, Chain B, Domain 2"/>
    <property type="match status" value="1"/>
</dbReference>
<dbReference type="GO" id="GO:0000150">
    <property type="term" value="F:DNA strand exchange activity"/>
    <property type="evidence" value="ECO:0007669"/>
    <property type="project" value="InterPro"/>
</dbReference>
<protein>
    <recommendedName>
        <fullName evidence="5">Recombinase</fullName>
    </recommendedName>
</protein>
<organism evidence="3 4">
    <name type="scientific">Geosporobacter ferrireducens</name>
    <dbReference type="NCBI Taxonomy" id="1424294"/>
    <lineage>
        <taxon>Bacteria</taxon>
        <taxon>Bacillati</taxon>
        <taxon>Bacillota</taxon>
        <taxon>Clostridia</taxon>
        <taxon>Peptostreptococcales</taxon>
        <taxon>Thermotaleaceae</taxon>
        <taxon>Geosporobacter</taxon>
    </lineage>
</organism>
<dbReference type="InterPro" id="IPR011109">
    <property type="entry name" value="DNA_bind_recombinase_dom"/>
</dbReference>
<dbReference type="GO" id="GO:0003677">
    <property type="term" value="F:DNA binding"/>
    <property type="evidence" value="ECO:0007669"/>
    <property type="project" value="InterPro"/>
</dbReference>
<keyword evidence="4" id="KW-1185">Reference proteome</keyword>
<dbReference type="AlphaFoldDB" id="A0A1D8GKB6"/>
<dbReference type="Pfam" id="PF14287">
    <property type="entry name" value="DUF4368"/>
    <property type="match status" value="1"/>
</dbReference>
<feature type="domain" description="Resolvase/invertase-type recombinase catalytic" evidence="1">
    <location>
        <begin position="8"/>
        <end position="156"/>
    </location>
</feature>
<proteinExistence type="predicted"/>
<evidence type="ECO:0000313" key="3">
    <source>
        <dbReference type="EMBL" id="AOT71302.1"/>
    </source>
</evidence>
<sequence>MKRQPDKKIYLYGRLSHEDELQGDSNSIINQRKILTKYAEENGFTPYEFIYDDGFSGADFERPSFTKMIEEVEAGNVATVIVKDMSRFGRDYLKVGFYTEILFSEKDVRLIAVNDNVDIGRGENDFTSMMNLFNEWYVKNTSKKIRAVWQAKGKSGERLAVIPPYGYRKDPDNPKQLVIDEESAANVRRIFRLSVDGYGPAQIASLLNDEHILNPSGYKYEHDIVKKARPCKDPYFWNTTTVHKPEYLGLTINFKTWSKSYKDNRPRLNPPEKQLVFEDTHPAIIDPETWDIVRSMRQHKRRAPRYGKSGLFSGVAYCADCGAKLYFYTRSIKNKWGTRYEGSYSCSEYRKDVQYQGKRKCTCHFIRESQLEQLVLEELRDLLRYIPKHEKQFARVVMDRSAQEYKRETAAKKRTAEKHRCRIAELDTLIERLYVDNVSGKITDERYEKMSGKFETEQEELTPAIVHEFIDRIIVHEPEQARGDRRQKVETIYNNIGAVDRLSLMGLGT</sequence>
<evidence type="ECO:0000259" key="2">
    <source>
        <dbReference type="PROSITE" id="PS51737"/>
    </source>
</evidence>
<dbReference type="CDD" id="cd03770">
    <property type="entry name" value="SR_TndX_transposase"/>
    <property type="match status" value="1"/>
</dbReference>
<dbReference type="STRING" id="1424294.Gferi_18110"/>
<dbReference type="SUPFAM" id="SSF53041">
    <property type="entry name" value="Resolvase-like"/>
    <property type="match status" value="1"/>
</dbReference>
<accession>A0A1D8GKB6</accession>
<dbReference type="InterPro" id="IPR050639">
    <property type="entry name" value="SSR_resolvase"/>
</dbReference>
<dbReference type="Pfam" id="PF00239">
    <property type="entry name" value="Resolvase"/>
    <property type="match status" value="1"/>
</dbReference>
<reference evidence="3 4" key="1">
    <citation type="submission" date="2016-09" db="EMBL/GenBank/DDBJ databases">
        <title>Genomic analysis reveals versatility of anaerobic energy metabolism of Geosporobacter ferrireducens IRF9 of phylum Firmicutes.</title>
        <authorList>
            <person name="Kim S.-J."/>
        </authorList>
    </citation>
    <scope>NUCLEOTIDE SEQUENCE [LARGE SCALE GENOMIC DNA]</scope>
    <source>
        <strain evidence="3 4">IRF9</strain>
    </source>
</reference>
<dbReference type="RefSeq" id="WP_069978981.1">
    <property type="nucleotide sequence ID" value="NZ_CP017269.1"/>
</dbReference>
<dbReference type="PROSITE" id="PS51737">
    <property type="entry name" value="RECOMBINASE_DNA_BIND"/>
    <property type="match status" value="1"/>
</dbReference>
<dbReference type="PANTHER" id="PTHR30461:SF23">
    <property type="entry name" value="DNA RECOMBINASE-RELATED"/>
    <property type="match status" value="1"/>
</dbReference>
<dbReference type="PROSITE" id="PS51736">
    <property type="entry name" value="RECOMBINASES_3"/>
    <property type="match status" value="1"/>
</dbReference>
<dbReference type="PANTHER" id="PTHR30461">
    <property type="entry name" value="DNA-INVERTASE FROM LAMBDOID PROPHAGE"/>
    <property type="match status" value="1"/>
</dbReference>
<gene>
    <name evidence="3" type="ORF">Gferi_18110</name>
</gene>
<dbReference type="Pfam" id="PF07508">
    <property type="entry name" value="Recombinase"/>
    <property type="match status" value="1"/>
</dbReference>
<dbReference type="SMART" id="SM00857">
    <property type="entry name" value="Resolvase"/>
    <property type="match status" value="1"/>
</dbReference>
<dbReference type="EMBL" id="CP017269">
    <property type="protein sequence ID" value="AOT71302.1"/>
    <property type="molecule type" value="Genomic_DNA"/>
</dbReference>
<dbReference type="Proteomes" id="UP000095743">
    <property type="component" value="Chromosome"/>
</dbReference>
<dbReference type="InterPro" id="IPR036162">
    <property type="entry name" value="Resolvase-like_N_sf"/>
</dbReference>
<dbReference type="InterPro" id="IPR025378">
    <property type="entry name" value="DUF4368"/>
</dbReference>
<name>A0A1D8GKB6_9FIRM</name>
<feature type="domain" description="Recombinase" evidence="2">
    <location>
        <begin position="164"/>
        <end position="303"/>
    </location>
</feature>
<dbReference type="InterPro" id="IPR038109">
    <property type="entry name" value="DNA_bind_recomb_sf"/>
</dbReference>
<dbReference type="Gene3D" id="3.40.50.1390">
    <property type="entry name" value="Resolvase, N-terminal catalytic domain"/>
    <property type="match status" value="1"/>
</dbReference>
<dbReference type="InterPro" id="IPR006119">
    <property type="entry name" value="Resolv_N"/>
</dbReference>
<evidence type="ECO:0008006" key="5">
    <source>
        <dbReference type="Google" id="ProtNLM"/>
    </source>
</evidence>
<evidence type="ECO:0000313" key="4">
    <source>
        <dbReference type="Proteomes" id="UP000095743"/>
    </source>
</evidence>
<evidence type="ECO:0000259" key="1">
    <source>
        <dbReference type="PROSITE" id="PS51736"/>
    </source>
</evidence>